<reference evidence="3 4" key="1">
    <citation type="submission" date="2020-06" db="EMBL/GenBank/DDBJ databases">
        <title>Draft genome of Uliginosibacterium sp. IMCC34675.</title>
        <authorList>
            <person name="Song J."/>
        </authorList>
    </citation>
    <scope>NUCLEOTIDE SEQUENCE [LARGE SCALE GENOMIC DNA]</scope>
    <source>
        <strain evidence="3 4">IMCC34675</strain>
    </source>
</reference>
<organism evidence="3 4">
    <name type="scientific">Uliginosibacterium aquaticum</name>
    <dbReference type="NCBI Taxonomy" id="2731212"/>
    <lineage>
        <taxon>Bacteria</taxon>
        <taxon>Pseudomonadati</taxon>
        <taxon>Pseudomonadota</taxon>
        <taxon>Betaproteobacteria</taxon>
        <taxon>Rhodocyclales</taxon>
        <taxon>Zoogloeaceae</taxon>
        <taxon>Uliginosibacterium</taxon>
    </lineage>
</organism>
<dbReference type="InterPro" id="IPR025877">
    <property type="entry name" value="MobA-like_NTP_Trfase"/>
</dbReference>
<evidence type="ECO:0000259" key="2">
    <source>
        <dbReference type="Pfam" id="PF12804"/>
    </source>
</evidence>
<dbReference type="Proteomes" id="UP000778523">
    <property type="component" value="Unassembled WGS sequence"/>
</dbReference>
<comment type="caution">
    <text evidence="3">The sequence shown here is derived from an EMBL/GenBank/DDBJ whole genome shotgun (WGS) entry which is preliminary data.</text>
</comment>
<proteinExistence type="predicted"/>
<dbReference type="CDD" id="cd04182">
    <property type="entry name" value="GT_2_like_f"/>
    <property type="match status" value="1"/>
</dbReference>
<dbReference type="PANTHER" id="PTHR43777:SF1">
    <property type="entry name" value="MOLYBDENUM COFACTOR CYTIDYLYLTRANSFERASE"/>
    <property type="match status" value="1"/>
</dbReference>
<dbReference type="Pfam" id="PF12804">
    <property type="entry name" value="NTP_transf_3"/>
    <property type="match status" value="1"/>
</dbReference>
<evidence type="ECO:0000256" key="1">
    <source>
        <dbReference type="ARBA" id="ARBA00022842"/>
    </source>
</evidence>
<accession>A0ABX2IKT5</accession>
<evidence type="ECO:0000313" key="3">
    <source>
        <dbReference type="EMBL" id="NSL54938.1"/>
    </source>
</evidence>
<sequence>MNKIVGLLLAAGSARRFGGNKLLQRLPDGELIIAASARTLAASTDRCIALIRPDQPQLRHTLANLGIECIEVMHADEGMGVTLASGVQATHEAAGWLVALGDMPRIKPDTVRAVAKAIRLGADIAAPFHEGQRGHPVGFAARWGEALSVLTGDTGARNILREQANAIVRVPVDDAGCLLDIDTPADLQALSSTQGFA</sequence>
<dbReference type="EMBL" id="JABCSC020000002">
    <property type="protein sequence ID" value="NSL54938.1"/>
    <property type="molecule type" value="Genomic_DNA"/>
</dbReference>
<dbReference type="InterPro" id="IPR029044">
    <property type="entry name" value="Nucleotide-diphossugar_trans"/>
</dbReference>
<gene>
    <name evidence="3" type="ORF">HJ583_007870</name>
</gene>
<feature type="domain" description="MobA-like NTP transferase" evidence="2">
    <location>
        <begin position="6"/>
        <end position="164"/>
    </location>
</feature>
<protein>
    <submittedName>
        <fullName evidence="3">Nucleotidyltransferase family protein</fullName>
    </submittedName>
</protein>
<keyword evidence="1" id="KW-0460">Magnesium</keyword>
<evidence type="ECO:0000313" key="4">
    <source>
        <dbReference type="Proteomes" id="UP000778523"/>
    </source>
</evidence>
<dbReference type="RefSeq" id="WP_170021433.1">
    <property type="nucleotide sequence ID" value="NZ_JABCSC020000002.1"/>
</dbReference>
<keyword evidence="4" id="KW-1185">Reference proteome</keyword>
<dbReference type="PANTHER" id="PTHR43777">
    <property type="entry name" value="MOLYBDENUM COFACTOR CYTIDYLYLTRANSFERASE"/>
    <property type="match status" value="1"/>
</dbReference>
<dbReference type="Gene3D" id="3.90.550.10">
    <property type="entry name" value="Spore Coat Polysaccharide Biosynthesis Protein SpsA, Chain A"/>
    <property type="match status" value="1"/>
</dbReference>
<dbReference type="SUPFAM" id="SSF53448">
    <property type="entry name" value="Nucleotide-diphospho-sugar transferases"/>
    <property type="match status" value="1"/>
</dbReference>
<name>A0ABX2IKT5_9RHOO</name>